<dbReference type="InterPro" id="IPR006616">
    <property type="entry name" value="DM9_repeat"/>
</dbReference>
<evidence type="ECO:0000313" key="1">
    <source>
        <dbReference type="EMBL" id="ORY46861.1"/>
    </source>
</evidence>
<accession>A0A1Y2CII7</accession>
<comment type="caution">
    <text evidence="1">The sequence shown here is derived from an EMBL/GenBank/DDBJ whole genome shotgun (WGS) entry which is preliminary data.</text>
</comment>
<sequence>VEGGGLQVGKILSEGVLHIGYGGRELRIESDFEVLCGSGNNTQWAHVTDQASSESFANGKVLEAGYEESNEALFVTICSHTDGSLQVGKTQRGWKNSQIGGYFVLLSE</sequence>
<dbReference type="OrthoDB" id="2142040at2759"/>
<dbReference type="Pfam" id="PF11901">
    <property type="entry name" value="DM9"/>
    <property type="match status" value="1"/>
</dbReference>
<proteinExistence type="predicted"/>
<protein>
    <submittedName>
        <fullName evidence="1">Uncharacterized protein</fullName>
    </submittedName>
</protein>
<gene>
    <name evidence="1" type="ORF">BCR33DRAFT_715279</name>
</gene>
<dbReference type="EMBL" id="MCGO01000015">
    <property type="protein sequence ID" value="ORY46861.1"/>
    <property type="molecule type" value="Genomic_DNA"/>
</dbReference>
<organism evidence="1 2">
    <name type="scientific">Rhizoclosmatium globosum</name>
    <dbReference type="NCBI Taxonomy" id="329046"/>
    <lineage>
        <taxon>Eukaryota</taxon>
        <taxon>Fungi</taxon>
        <taxon>Fungi incertae sedis</taxon>
        <taxon>Chytridiomycota</taxon>
        <taxon>Chytridiomycota incertae sedis</taxon>
        <taxon>Chytridiomycetes</taxon>
        <taxon>Chytridiales</taxon>
        <taxon>Chytriomycetaceae</taxon>
        <taxon>Rhizoclosmatium</taxon>
    </lineage>
</organism>
<dbReference type="Proteomes" id="UP000193642">
    <property type="component" value="Unassembled WGS sequence"/>
</dbReference>
<keyword evidence="2" id="KW-1185">Reference proteome</keyword>
<reference evidence="1 2" key="1">
    <citation type="submission" date="2016-07" db="EMBL/GenBank/DDBJ databases">
        <title>Pervasive Adenine N6-methylation of Active Genes in Fungi.</title>
        <authorList>
            <consortium name="DOE Joint Genome Institute"/>
            <person name="Mondo S.J."/>
            <person name="Dannebaum R.O."/>
            <person name="Kuo R.C."/>
            <person name="Labutti K."/>
            <person name="Haridas S."/>
            <person name="Kuo A."/>
            <person name="Salamov A."/>
            <person name="Ahrendt S.R."/>
            <person name="Lipzen A."/>
            <person name="Sullivan W."/>
            <person name="Andreopoulos W.B."/>
            <person name="Clum A."/>
            <person name="Lindquist E."/>
            <person name="Daum C."/>
            <person name="Ramamoorthy G.K."/>
            <person name="Gryganskyi A."/>
            <person name="Culley D."/>
            <person name="Magnuson J.K."/>
            <person name="James T.Y."/>
            <person name="O'Malley M.A."/>
            <person name="Stajich J.E."/>
            <person name="Spatafora J.W."/>
            <person name="Visel A."/>
            <person name="Grigoriev I.V."/>
        </authorList>
    </citation>
    <scope>NUCLEOTIDE SEQUENCE [LARGE SCALE GENOMIC DNA]</scope>
    <source>
        <strain evidence="1 2">JEL800</strain>
    </source>
</reference>
<name>A0A1Y2CII7_9FUNG</name>
<dbReference type="AlphaFoldDB" id="A0A1Y2CII7"/>
<feature type="non-terminal residue" evidence="1">
    <location>
        <position position="1"/>
    </location>
</feature>
<evidence type="ECO:0000313" key="2">
    <source>
        <dbReference type="Proteomes" id="UP000193642"/>
    </source>
</evidence>